<dbReference type="GO" id="GO:0000785">
    <property type="term" value="C:chromatin"/>
    <property type="evidence" value="ECO:0007669"/>
    <property type="project" value="TreeGrafter"/>
</dbReference>
<dbReference type="Gene3D" id="1.10.10.60">
    <property type="entry name" value="Homeodomain-like"/>
    <property type="match status" value="1"/>
</dbReference>
<dbReference type="Pfam" id="PF23588">
    <property type="entry name" value="HTH_CHD1_Hrp3"/>
    <property type="match status" value="1"/>
</dbReference>
<keyword evidence="3" id="KW-0677">Repeat</keyword>
<dbReference type="EMBL" id="WJBH02000008">
    <property type="protein sequence ID" value="KAI9553815.1"/>
    <property type="molecule type" value="Genomic_DNA"/>
</dbReference>
<evidence type="ECO:0000256" key="7">
    <source>
        <dbReference type="ARBA" id="ARBA00023015"/>
    </source>
</evidence>
<dbReference type="InterPro" id="IPR049730">
    <property type="entry name" value="SNF2/RAD54-like_C"/>
</dbReference>
<dbReference type="InterPro" id="IPR016197">
    <property type="entry name" value="Chromo-like_dom_sf"/>
</dbReference>
<dbReference type="GO" id="GO:0003677">
    <property type="term" value="F:DNA binding"/>
    <property type="evidence" value="ECO:0007669"/>
    <property type="project" value="UniProtKB-KW"/>
</dbReference>
<dbReference type="InterPro" id="IPR002464">
    <property type="entry name" value="DNA/RNA_helicase_DEAH_CS"/>
</dbReference>
<feature type="compositionally biased region" description="Basic and acidic residues" evidence="14">
    <location>
        <begin position="1586"/>
        <end position="1618"/>
    </location>
</feature>
<evidence type="ECO:0000256" key="2">
    <source>
        <dbReference type="ARBA" id="ARBA00007025"/>
    </source>
</evidence>
<proteinExistence type="inferred from homology"/>
<dbReference type="InterPro" id="IPR056302">
    <property type="entry name" value="CHD1-2/Hrp3_HTH"/>
</dbReference>
<comment type="caution">
    <text evidence="18">The sequence shown here is derived from an EMBL/GenBank/DDBJ whole genome shotgun (WGS) entry which is preliminary data.</text>
</comment>
<dbReference type="InterPro" id="IPR025260">
    <property type="entry name" value="CHD1-like_C"/>
</dbReference>
<evidence type="ECO:0000259" key="17">
    <source>
        <dbReference type="PROSITE" id="PS51194"/>
    </source>
</evidence>
<feature type="region of interest" description="Disordered" evidence="14">
    <location>
        <begin position="1273"/>
        <end position="1348"/>
    </location>
</feature>
<organism evidence="18 19">
    <name type="scientific">Daphnia sinensis</name>
    <dbReference type="NCBI Taxonomy" id="1820382"/>
    <lineage>
        <taxon>Eukaryota</taxon>
        <taxon>Metazoa</taxon>
        <taxon>Ecdysozoa</taxon>
        <taxon>Arthropoda</taxon>
        <taxon>Crustacea</taxon>
        <taxon>Branchiopoda</taxon>
        <taxon>Diplostraca</taxon>
        <taxon>Cladocera</taxon>
        <taxon>Anomopoda</taxon>
        <taxon>Daphniidae</taxon>
        <taxon>Daphnia</taxon>
        <taxon>Daphnia similis group</taxon>
    </lineage>
</organism>
<dbReference type="PROSITE" id="PS00598">
    <property type="entry name" value="CHROMO_1"/>
    <property type="match status" value="1"/>
</dbReference>
<evidence type="ECO:0000313" key="18">
    <source>
        <dbReference type="EMBL" id="KAI9553815.1"/>
    </source>
</evidence>
<feature type="region of interest" description="Disordered" evidence="14">
    <location>
        <begin position="1492"/>
        <end position="1653"/>
    </location>
</feature>
<feature type="compositionally biased region" description="Basic and acidic residues" evidence="14">
    <location>
        <begin position="969"/>
        <end position="1002"/>
    </location>
</feature>
<dbReference type="Gene3D" id="3.40.50.10810">
    <property type="entry name" value="Tandem AAA-ATPase domain"/>
    <property type="match status" value="1"/>
</dbReference>
<feature type="compositionally biased region" description="Low complexity" evidence="14">
    <location>
        <begin position="14"/>
        <end position="61"/>
    </location>
</feature>
<evidence type="ECO:0000256" key="6">
    <source>
        <dbReference type="ARBA" id="ARBA00022840"/>
    </source>
</evidence>
<dbReference type="InterPro" id="IPR027417">
    <property type="entry name" value="P-loop_NTPase"/>
</dbReference>
<feature type="compositionally biased region" description="Polar residues" evidence="14">
    <location>
        <begin position="69"/>
        <end position="78"/>
    </location>
</feature>
<name>A0AAD5PSR0_9CRUS</name>
<feature type="compositionally biased region" description="Basic and acidic residues" evidence="14">
    <location>
        <begin position="1022"/>
        <end position="1034"/>
    </location>
</feature>
<dbReference type="FunFam" id="2.40.50.40:FF:000014">
    <property type="entry name" value="Chromodomain-helicase-DNA-binding protein 2 isoform 1"/>
    <property type="match status" value="1"/>
</dbReference>
<dbReference type="CDD" id="cd18793">
    <property type="entry name" value="SF2_C_SNF"/>
    <property type="match status" value="1"/>
</dbReference>
<keyword evidence="19" id="KW-1185">Reference proteome</keyword>
<feature type="region of interest" description="Disordered" evidence="14">
    <location>
        <begin position="1124"/>
        <end position="1152"/>
    </location>
</feature>
<dbReference type="InterPro" id="IPR014001">
    <property type="entry name" value="Helicase_ATP-bd"/>
</dbReference>
<feature type="region of interest" description="Disordered" evidence="14">
    <location>
        <begin position="956"/>
        <end position="1067"/>
    </location>
</feature>
<comment type="similarity">
    <text evidence="2">Belongs to the SNF2/RAD54 helicase family.</text>
</comment>
<keyword evidence="7" id="KW-0805">Transcription regulation</keyword>
<comment type="catalytic activity">
    <reaction evidence="11">
        <text>ATP + H2O = ADP + phosphate + H(+)</text>
        <dbReference type="Rhea" id="RHEA:13065"/>
        <dbReference type="ChEBI" id="CHEBI:15377"/>
        <dbReference type="ChEBI" id="CHEBI:15378"/>
        <dbReference type="ChEBI" id="CHEBI:30616"/>
        <dbReference type="ChEBI" id="CHEBI:43474"/>
        <dbReference type="ChEBI" id="CHEBI:456216"/>
    </reaction>
</comment>
<dbReference type="PROSITE" id="PS51192">
    <property type="entry name" value="HELICASE_ATP_BIND_1"/>
    <property type="match status" value="1"/>
</dbReference>
<dbReference type="GO" id="GO:0016887">
    <property type="term" value="F:ATP hydrolysis activity"/>
    <property type="evidence" value="ECO:0007669"/>
    <property type="project" value="TreeGrafter"/>
</dbReference>
<evidence type="ECO:0000256" key="5">
    <source>
        <dbReference type="ARBA" id="ARBA00022801"/>
    </source>
</evidence>
<evidence type="ECO:0000256" key="12">
    <source>
        <dbReference type="ARBA" id="ARBA00074667"/>
    </source>
</evidence>
<dbReference type="GO" id="GO:0140658">
    <property type="term" value="F:ATP-dependent chromatin remodeler activity"/>
    <property type="evidence" value="ECO:0007669"/>
    <property type="project" value="TreeGrafter"/>
</dbReference>
<evidence type="ECO:0000259" key="15">
    <source>
        <dbReference type="PROSITE" id="PS50013"/>
    </source>
</evidence>
<evidence type="ECO:0000256" key="4">
    <source>
        <dbReference type="ARBA" id="ARBA00022741"/>
    </source>
</evidence>
<dbReference type="Gene3D" id="3.40.50.300">
    <property type="entry name" value="P-loop containing nucleotide triphosphate hydrolases"/>
    <property type="match status" value="1"/>
</dbReference>
<dbReference type="PROSITE" id="PS50013">
    <property type="entry name" value="CHROMO_2"/>
    <property type="match status" value="2"/>
</dbReference>
<dbReference type="GO" id="GO:0034728">
    <property type="term" value="P:nucleosome organization"/>
    <property type="evidence" value="ECO:0007669"/>
    <property type="project" value="TreeGrafter"/>
</dbReference>
<dbReference type="Gene3D" id="2.40.50.40">
    <property type="match status" value="2"/>
</dbReference>
<dbReference type="GO" id="GO:0003682">
    <property type="term" value="F:chromatin binding"/>
    <property type="evidence" value="ECO:0007669"/>
    <property type="project" value="TreeGrafter"/>
</dbReference>
<dbReference type="SMART" id="SM01176">
    <property type="entry name" value="DUF4208"/>
    <property type="match status" value="1"/>
</dbReference>
<gene>
    <name evidence="18" type="ORF">GHT06_019084</name>
</gene>
<dbReference type="CDD" id="cd18666">
    <property type="entry name" value="CD1_tandem_CHD1-2_like"/>
    <property type="match status" value="1"/>
</dbReference>
<evidence type="ECO:0000256" key="11">
    <source>
        <dbReference type="ARBA" id="ARBA00049360"/>
    </source>
</evidence>
<dbReference type="GO" id="GO:0042393">
    <property type="term" value="F:histone binding"/>
    <property type="evidence" value="ECO:0007669"/>
    <property type="project" value="TreeGrafter"/>
</dbReference>
<keyword evidence="10" id="KW-0539">Nucleus</keyword>
<feature type="compositionally biased region" description="Basic and acidic residues" evidence="14">
    <location>
        <begin position="1493"/>
        <end position="1530"/>
    </location>
</feature>
<dbReference type="PROSITE" id="PS51194">
    <property type="entry name" value="HELICASE_CTER"/>
    <property type="match status" value="1"/>
</dbReference>
<feature type="region of interest" description="Disordered" evidence="14">
    <location>
        <begin position="1687"/>
        <end position="1706"/>
    </location>
</feature>
<dbReference type="FunFam" id="3.40.50.300:FF:000130">
    <property type="entry name" value="Chromodomain-helicase-DNA-binding protein 2 isoform 1"/>
    <property type="match status" value="1"/>
</dbReference>
<feature type="compositionally biased region" description="Basic and acidic residues" evidence="14">
    <location>
        <begin position="1566"/>
        <end position="1579"/>
    </location>
</feature>
<dbReference type="SUPFAM" id="SSF52540">
    <property type="entry name" value="P-loop containing nucleoside triphosphate hydrolases"/>
    <property type="match status" value="2"/>
</dbReference>
<evidence type="ECO:0000256" key="8">
    <source>
        <dbReference type="ARBA" id="ARBA00023125"/>
    </source>
</evidence>
<dbReference type="GO" id="GO:0005634">
    <property type="term" value="C:nucleus"/>
    <property type="evidence" value="ECO:0007669"/>
    <property type="project" value="UniProtKB-SubCell"/>
</dbReference>
<protein>
    <recommendedName>
        <fullName evidence="12">Chromodomain-helicase-DNA-binding protein 1</fullName>
    </recommendedName>
    <alternativeName>
        <fullName evidence="13">ATP-dependent helicase CHD1</fullName>
    </alternativeName>
</protein>
<dbReference type="FunFam" id="3.40.50.10810:FF:000007">
    <property type="entry name" value="Chromodomain-helicase-DNA-binding protein 2 isoform 1"/>
    <property type="match status" value="1"/>
</dbReference>
<feature type="compositionally biased region" description="Low complexity" evidence="14">
    <location>
        <begin position="1309"/>
        <end position="1323"/>
    </location>
</feature>
<evidence type="ECO:0000256" key="3">
    <source>
        <dbReference type="ARBA" id="ARBA00022737"/>
    </source>
</evidence>
<evidence type="ECO:0000256" key="14">
    <source>
        <dbReference type="SAM" id="MobiDB-lite"/>
    </source>
</evidence>
<evidence type="ECO:0000256" key="13">
    <source>
        <dbReference type="ARBA" id="ARBA00076717"/>
    </source>
</evidence>
<dbReference type="Pfam" id="PF00385">
    <property type="entry name" value="Chromo"/>
    <property type="match status" value="2"/>
</dbReference>
<accession>A0AAD5PSR0</accession>
<dbReference type="InterPro" id="IPR023780">
    <property type="entry name" value="Chromo_domain"/>
</dbReference>
<feature type="domain" description="Chromo" evidence="15">
    <location>
        <begin position="319"/>
        <end position="381"/>
    </location>
</feature>
<evidence type="ECO:0000313" key="19">
    <source>
        <dbReference type="Proteomes" id="UP000820818"/>
    </source>
</evidence>
<dbReference type="InterPro" id="IPR000330">
    <property type="entry name" value="SNF2_N"/>
</dbReference>
<evidence type="ECO:0000256" key="1">
    <source>
        <dbReference type="ARBA" id="ARBA00004123"/>
    </source>
</evidence>
<dbReference type="InterPro" id="IPR040793">
    <property type="entry name" value="CDH1_2_SANT_HL1"/>
</dbReference>
<feature type="compositionally biased region" description="Basic residues" evidence="14">
    <location>
        <begin position="1278"/>
        <end position="1288"/>
    </location>
</feature>
<dbReference type="InterPro" id="IPR000953">
    <property type="entry name" value="Chromo/chromo_shadow_dom"/>
</dbReference>
<feature type="compositionally biased region" description="Basic and acidic residues" evidence="14">
    <location>
        <begin position="1642"/>
        <end position="1653"/>
    </location>
</feature>
<dbReference type="PROSITE" id="PS00690">
    <property type="entry name" value="DEAH_ATP_HELICASE"/>
    <property type="match status" value="1"/>
</dbReference>
<dbReference type="Pfam" id="PF00176">
    <property type="entry name" value="SNF2-rel_dom"/>
    <property type="match status" value="1"/>
</dbReference>
<feature type="domain" description="Helicase ATP-binding" evidence="16">
    <location>
        <begin position="422"/>
        <end position="592"/>
    </location>
</feature>
<dbReference type="CDD" id="cd17993">
    <property type="entry name" value="DEXHc_CHD1_2"/>
    <property type="match status" value="1"/>
</dbReference>
<dbReference type="PANTHER" id="PTHR45623">
    <property type="entry name" value="CHROMODOMAIN-HELICASE-DNA-BINDING PROTEIN 3-RELATED-RELATED"/>
    <property type="match status" value="1"/>
</dbReference>
<dbReference type="InterPro" id="IPR023779">
    <property type="entry name" value="Chromodomain_CS"/>
</dbReference>
<keyword evidence="9" id="KW-0804">Transcription</keyword>
<feature type="domain" description="Chromo" evidence="15">
    <location>
        <begin position="200"/>
        <end position="294"/>
    </location>
</feature>
<dbReference type="GO" id="GO:0005524">
    <property type="term" value="F:ATP binding"/>
    <property type="evidence" value="ECO:0007669"/>
    <property type="project" value="UniProtKB-KW"/>
</dbReference>
<feature type="region of interest" description="Disordered" evidence="14">
    <location>
        <begin position="1"/>
        <end position="180"/>
    </location>
</feature>
<feature type="region of interest" description="Disordered" evidence="14">
    <location>
        <begin position="1363"/>
        <end position="1384"/>
    </location>
</feature>
<feature type="compositionally biased region" description="Basic and acidic residues" evidence="14">
    <location>
        <begin position="1339"/>
        <end position="1348"/>
    </location>
</feature>
<dbReference type="Pfam" id="PF00271">
    <property type="entry name" value="Helicase_C"/>
    <property type="match status" value="1"/>
</dbReference>
<keyword evidence="5" id="KW-0378">Hydrolase</keyword>
<evidence type="ECO:0000256" key="10">
    <source>
        <dbReference type="ARBA" id="ARBA00023242"/>
    </source>
</evidence>
<dbReference type="SMART" id="SM00298">
    <property type="entry name" value="CHROMO"/>
    <property type="match status" value="2"/>
</dbReference>
<evidence type="ECO:0000256" key="9">
    <source>
        <dbReference type="ARBA" id="ARBA00023163"/>
    </source>
</evidence>
<dbReference type="Pfam" id="PF13907">
    <property type="entry name" value="CHD1-like_C"/>
    <property type="match status" value="1"/>
</dbReference>
<dbReference type="InterPro" id="IPR038718">
    <property type="entry name" value="SNF2-like_sf"/>
</dbReference>
<dbReference type="SUPFAM" id="SSF54160">
    <property type="entry name" value="Chromo domain-like"/>
    <property type="match status" value="2"/>
</dbReference>
<keyword evidence="8" id="KW-0238">DNA-binding</keyword>
<dbReference type="SMART" id="SM00487">
    <property type="entry name" value="DEXDc"/>
    <property type="match status" value="1"/>
</dbReference>
<dbReference type="Proteomes" id="UP000820818">
    <property type="component" value="Linkage Group LG8"/>
</dbReference>
<dbReference type="PANTHER" id="PTHR45623:SF14">
    <property type="entry name" value="CHROMODOMAIN-HELICASE-DNA-BINDING PROTEIN 1"/>
    <property type="match status" value="1"/>
</dbReference>
<comment type="subcellular location">
    <subcellularLocation>
        <location evidence="1">Nucleus</location>
    </subcellularLocation>
</comment>
<evidence type="ECO:0000259" key="16">
    <source>
        <dbReference type="PROSITE" id="PS51192"/>
    </source>
</evidence>
<dbReference type="Pfam" id="PF18375">
    <property type="entry name" value="CDH1_2_SANT_HL1"/>
    <property type="match status" value="1"/>
</dbReference>
<dbReference type="InterPro" id="IPR001650">
    <property type="entry name" value="Helicase_C-like"/>
</dbReference>
<dbReference type="SMART" id="SM00490">
    <property type="entry name" value="HELICc"/>
    <property type="match status" value="1"/>
</dbReference>
<reference evidence="18 19" key="1">
    <citation type="submission" date="2022-05" db="EMBL/GenBank/DDBJ databases">
        <title>A multi-omics perspective on studying reproductive biology in Daphnia sinensis.</title>
        <authorList>
            <person name="Jia J."/>
        </authorList>
    </citation>
    <scope>NUCLEOTIDE SEQUENCE [LARGE SCALE GENOMIC DNA]</scope>
    <source>
        <strain evidence="18 19">WSL</strain>
    </source>
</reference>
<keyword evidence="6" id="KW-0067">ATP-binding</keyword>
<keyword evidence="4" id="KW-0547">Nucleotide-binding</keyword>
<feature type="domain" description="Helicase C-terminal" evidence="17">
    <location>
        <begin position="723"/>
        <end position="874"/>
    </location>
</feature>
<sequence length="1706" mass="194733">MPKLSDDSNEDSPSENSGSESSASSNSSGSDSGSSSSASESEADSSPPKSKKQPSPSSGKVQSRRATALASNTKGYQLSDSSSSHDEDEETASPTQRRPVQAGHRVAHKPNAIVAASRRQIAPLSRTAARKPQRSKYTQSSGDESSNSDDDSRSRPSTRRQGASVSYKENSAEETGSEDLVEVEWGQEAVAAAAESENAETIERIIDTRMGRKGATGPQTTVYTIEENGDPNANFCPIREPDKAEQQFLIKWLGWSHIHNTWESEQTLRDQKVKGLKKLENYLKRDDEIRVWKARASPEDVEYYECQQELQQELLSSYMAVERIIAENRKADSEHPDYFIKWESLPYSDATWEDGALIVKKYQNKIREFREREDSKRTPSKLCRALKFRPKFTPLKEQPDFIGGDPACVLRDYQLNGLNWMVHAWCKENSVILADEMGLGKTIQTISFLNYLFHAQQLYGPFLVVVPLSTMAAWQKEFAQWAPNINVVTYIGDMTSRDLLRQYEWCHPGNKRLKFNALLTTYEILLKDKSFLGAVSWACLMVDEAHRLKNEDSLLYKSLKEFDTNHRLLITGTPLQNSLKELWALLHFIMPDKFPTWELFEEEHGNAEQKGYSRLHKQLEPYILRRVKKDVEKSLPAKVEQILRVDMSSLQKQYYKWILTKNYTALRKGNKGSASTFVNIVMELKKCCNHAFLTKPQENERRYGASATEQLQQLIRGSGKLVLLDKLLVRLRETGHRVLIFSQMVRMLDLIAEYLQLRHFPFQRLDGGIKGELRRKAMEHFNAEGSQDFCFLLSTRAGGLGINLATADTVIIFDSDWNPQNDLQAQARAHRIGQKNQVNIYRLVTKASVEEDIVERAKRKMVLDHLVIQRMDTTGRTVLDRKTNNPSNSTPFNKEELNAILKFGAEELFKDDEDGEDEPACDIDEILRRAETRDEPAPQMGDELLSAFKVASFTIDEEEPVSMNPTRHKPTDNDDENRAWDEIIPENVRKKIDQEQREKEMADLYLPPRRGRGQQQGAEGKSALEEGRSRRNQQEEESEASEEGSDGEDRPRKRGRPRVNGRESVKGFSDAEIRRFLKSFRKFASPLDRLEAVAGDAELQEKPLSDLKKLGELILARCQEALESQKSGKDTPAEVADDGMTPGGRKKRERGPSLKISNVSVNAKTIMTSLQELEPLSKLLPANVEERKRWYLPTKLRDPHWDIDWANDDDSRLLCAIYEYGMGSWEAMKMDPNSGLSEKILPDGQDAKPQAKHLQNRADYLLKVMAKLYDAQQLGKPAKPKRQRKAKPVSKSLIGETEDISSGDDFTLNSPSPSNSTRRPSSSKAPKAGKVKTEDEDSHVEARTEDERLVPPCRLITDVKEGRKKDPVAKKEKRVKKKDAGPMHFTANSVPRAVEIIGELDPSIFNECKEKMRPVKKSLKALDNPPQSMSDVEQVQHTQQCLLHIGEHIDKCLAAIQDPERNRVWRNNLWYFVSKFTEFDAKKLFKLYRNATKKQEKGNEEGEKTTKARDKEGRTKDKNKDKSKVKEENRSSSYNIPTKRRHETEEAQPHLPNKRPYNGATIVDSWTDKANDHERERGRGPTLSPTDRREQFASDSERERDRRDRDRERGRDRERDRPPVVGAYSRPPPPALLGATSYNPHGDSRDRDRERDRWMGVPRDERYATDRFARWIQSSTRLRRRSFSIFSIRSRSEGSPRKGLPTTSTR</sequence>
<feature type="compositionally biased region" description="Acidic residues" evidence="14">
    <location>
        <begin position="1035"/>
        <end position="1046"/>
    </location>
</feature>